<dbReference type="SUPFAM" id="SSF51730">
    <property type="entry name" value="FAD-linked oxidoreductase"/>
    <property type="match status" value="1"/>
</dbReference>
<dbReference type="Pfam" id="PF02219">
    <property type="entry name" value="MTHFR"/>
    <property type="match status" value="1"/>
</dbReference>
<protein>
    <recommendedName>
        <fullName evidence="7">methylenetetrahydrofolate reductase (NADPH)</fullName>
        <ecNumber evidence="7">1.5.1.53</ecNumber>
    </recommendedName>
</protein>
<dbReference type="PANTHER" id="PTHR45754">
    <property type="entry name" value="METHYLENETETRAHYDROFOLATE REDUCTASE"/>
    <property type="match status" value="1"/>
</dbReference>
<dbReference type="NCBIfam" id="TIGR00677">
    <property type="entry name" value="fadh2_euk"/>
    <property type="match status" value="1"/>
</dbReference>
<comment type="pathway">
    <text evidence="2 9">One-carbon metabolism; tetrahydrofolate interconversion.</text>
</comment>
<gene>
    <name evidence="12" type="primary">LOC106476448</name>
</gene>
<evidence type="ECO:0000256" key="2">
    <source>
        <dbReference type="ARBA" id="ARBA00004777"/>
    </source>
</evidence>
<name>A0ABM1C1F4_LIMPO</name>
<evidence type="ECO:0000256" key="4">
    <source>
        <dbReference type="ARBA" id="ARBA00022630"/>
    </source>
</evidence>
<dbReference type="InterPro" id="IPR029041">
    <property type="entry name" value="FAD-linked_oxidoreductase-like"/>
</dbReference>
<dbReference type="GeneID" id="106476448"/>
<evidence type="ECO:0000256" key="7">
    <source>
        <dbReference type="ARBA" id="ARBA00034530"/>
    </source>
</evidence>
<organism evidence="11 12">
    <name type="scientific">Limulus polyphemus</name>
    <name type="common">Atlantic horseshoe crab</name>
    <dbReference type="NCBI Taxonomy" id="6850"/>
    <lineage>
        <taxon>Eukaryota</taxon>
        <taxon>Metazoa</taxon>
        <taxon>Ecdysozoa</taxon>
        <taxon>Arthropoda</taxon>
        <taxon>Chelicerata</taxon>
        <taxon>Merostomata</taxon>
        <taxon>Xiphosura</taxon>
        <taxon>Limulidae</taxon>
        <taxon>Limulus</taxon>
    </lineage>
</organism>
<dbReference type="CDD" id="cd00537">
    <property type="entry name" value="MTHFR"/>
    <property type="match status" value="1"/>
</dbReference>
<dbReference type="Gene3D" id="3.20.20.220">
    <property type="match status" value="1"/>
</dbReference>
<evidence type="ECO:0000313" key="12">
    <source>
        <dbReference type="RefSeq" id="XP_013792561.2"/>
    </source>
</evidence>
<evidence type="ECO:0000256" key="1">
    <source>
        <dbReference type="ARBA" id="ARBA00001974"/>
    </source>
</evidence>
<dbReference type="InterPro" id="IPR053806">
    <property type="entry name" value="MTHFR_C"/>
</dbReference>
<dbReference type="InterPro" id="IPR003171">
    <property type="entry name" value="Mehydrof_redctse-like"/>
</dbReference>
<keyword evidence="5" id="KW-0274">FAD</keyword>
<proteinExistence type="inferred from homology"/>
<keyword evidence="4" id="KW-0285">Flavoprotein</keyword>
<keyword evidence="6" id="KW-0560">Oxidoreductase</keyword>
<feature type="domain" description="MTHFR SAM-binding regulatory" evidence="10">
    <location>
        <begin position="344"/>
        <end position="541"/>
    </location>
</feature>
<evidence type="ECO:0000256" key="5">
    <source>
        <dbReference type="ARBA" id="ARBA00022827"/>
    </source>
</evidence>
<reference evidence="12" key="1">
    <citation type="submission" date="2025-08" db="UniProtKB">
        <authorList>
            <consortium name="RefSeq"/>
        </authorList>
    </citation>
    <scope>IDENTIFICATION</scope>
    <source>
        <tissue evidence="12">Muscle</tissue>
    </source>
</reference>
<evidence type="ECO:0000256" key="8">
    <source>
        <dbReference type="ARBA" id="ARBA00047751"/>
    </source>
</evidence>
<evidence type="ECO:0000256" key="3">
    <source>
        <dbReference type="ARBA" id="ARBA00006743"/>
    </source>
</evidence>
<evidence type="ECO:0000256" key="9">
    <source>
        <dbReference type="RuleBase" id="RU004254"/>
    </source>
</evidence>
<evidence type="ECO:0000313" key="11">
    <source>
        <dbReference type="Proteomes" id="UP000694941"/>
    </source>
</evidence>
<dbReference type="Pfam" id="PF21895">
    <property type="entry name" value="MTHFR_C"/>
    <property type="match status" value="1"/>
</dbReference>
<dbReference type="PANTHER" id="PTHR45754:SF3">
    <property type="entry name" value="METHYLENETETRAHYDROFOLATE REDUCTASE (NADPH)"/>
    <property type="match status" value="1"/>
</dbReference>
<comment type="similarity">
    <text evidence="3">Belongs to the methylenetetrahydrofolate reductase family.</text>
</comment>
<keyword evidence="11" id="KW-1185">Reference proteome</keyword>
<dbReference type="InterPro" id="IPR004621">
    <property type="entry name" value="Fadh2_euk"/>
</dbReference>
<evidence type="ECO:0000256" key="6">
    <source>
        <dbReference type="ARBA" id="ARBA00023002"/>
    </source>
</evidence>
<dbReference type="Proteomes" id="UP000694941">
    <property type="component" value="Unplaced"/>
</dbReference>
<comment type="catalytic activity">
    <reaction evidence="8">
        <text>(6S)-5-methyl-5,6,7,8-tetrahydrofolate + NADP(+) = (6R)-5,10-methylene-5,6,7,8-tetrahydrofolate + NADPH + H(+)</text>
        <dbReference type="Rhea" id="RHEA:19817"/>
        <dbReference type="ChEBI" id="CHEBI:15378"/>
        <dbReference type="ChEBI" id="CHEBI:15636"/>
        <dbReference type="ChEBI" id="CHEBI:18608"/>
        <dbReference type="ChEBI" id="CHEBI:57783"/>
        <dbReference type="ChEBI" id="CHEBI:58349"/>
        <dbReference type="EC" id="1.5.1.53"/>
    </reaction>
    <physiologicalReaction direction="right-to-left" evidence="8">
        <dbReference type="Rhea" id="RHEA:19819"/>
    </physiologicalReaction>
</comment>
<evidence type="ECO:0000259" key="10">
    <source>
        <dbReference type="Pfam" id="PF21895"/>
    </source>
</evidence>
<comment type="cofactor">
    <cofactor evidence="1">
        <name>FAD</name>
        <dbReference type="ChEBI" id="CHEBI:57692"/>
    </cofactor>
</comment>
<sequence length="544" mass="61473">MVHNDNDSDLSYTPGDSACSSEGSSPLVSRCQSPVSFGAYTSLIERINHRIESGDKFFSLEFFPPRTKNGAVNLLARFDRMHRGAPLFCDITWHPASNQCNESETSSITIASAALNYCGLDTMLHMTCCNSTKEEIDVYLRKARDLGIKNILALRGDPPINEDWVPPSKEFSYASDLVRYIRETFGNYFVIGVAGYPTGHPDAMSYDDDLRHLKEKVDAGADFIITQMFFNAQTFISFVCDCRRIGIDVPIIPGILPIQSFDSLRHIVKLSKLKVPEEIITAIKPIRGNDEAIRRFGVNYAVQLCQEILSSGMAPGLHIYTLNREVATTEILKTLGLWGQSPQKPLPWPTAANHRRCAEEVRPIFWSYRHKSYIYRTQTWDDFPNGRWGLSSSPAFGELKDYYLFFMKSKSSKEELLKMWGKEVTCEQDIWNVFYCYLTSSVNEDGYLVTRIPWNDDELCPETALIADKLATFNKNGVLTINSQPNINGVPSSDPTVGWGFPGGYVYQKAYLEFFTCKQNVDALKEVLPNYPLVNYHIVNNSVS</sequence>
<dbReference type="EC" id="1.5.1.53" evidence="7"/>
<accession>A0ABM1C1F4</accession>
<dbReference type="RefSeq" id="XP_013792561.2">
    <property type="nucleotide sequence ID" value="XM_013937107.2"/>
</dbReference>